<dbReference type="InParanoid" id="A0A6P6XY49"/>
<dbReference type="Proteomes" id="UP000515146">
    <property type="component" value="Unplaced"/>
</dbReference>
<keyword evidence="1" id="KW-1133">Transmembrane helix</keyword>
<organism evidence="2 3">
    <name type="scientific">Dermatophagoides pteronyssinus</name>
    <name type="common">European house dust mite</name>
    <dbReference type="NCBI Taxonomy" id="6956"/>
    <lineage>
        <taxon>Eukaryota</taxon>
        <taxon>Metazoa</taxon>
        <taxon>Ecdysozoa</taxon>
        <taxon>Arthropoda</taxon>
        <taxon>Chelicerata</taxon>
        <taxon>Arachnida</taxon>
        <taxon>Acari</taxon>
        <taxon>Acariformes</taxon>
        <taxon>Sarcoptiformes</taxon>
        <taxon>Astigmata</taxon>
        <taxon>Psoroptidia</taxon>
        <taxon>Analgoidea</taxon>
        <taxon>Pyroglyphidae</taxon>
        <taxon>Dermatophagoidinae</taxon>
        <taxon>Dermatophagoides</taxon>
    </lineage>
</organism>
<proteinExistence type="predicted"/>
<protein>
    <submittedName>
        <fullName evidence="3">Uncharacterized protein LOC113792403</fullName>
    </submittedName>
</protein>
<accession>A0A6P6XY49</accession>
<gene>
    <name evidence="3" type="primary">LOC113792403</name>
</gene>
<evidence type="ECO:0000256" key="1">
    <source>
        <dbReference type="SAM" id="Phobius"/>
    </source>
</evidence>
<evidence type="ECO:0000313" key="3">
    <source>
        <dbReference type="RefSeq" id="XP_027198093.1"/>
    </source>
</evidence>
<dbReference type="AlphaFoldDB" id="A0A6P6XY49"/>
<dbReference type="RefSeq" id="XP_027198093.1">
    <property type="nucleotide sequence ID" value="XM_027342292.1"/>
</dbReference>
<dbReference type="KEGG" id="dpte:113792403"/>
<keyword evidence="1" id="KW-0812">Transmembrane</keyword>
<keyword evidence="2" id="KW-1185">Reference proteome</keyword>
<sequence>MMMMMMIKVQLSSSSSYHDDETINIEQPNNLALKCMNGQLDLIEKCQQQSANDFNPLGRHTWITTLWQTCCIIWEELKCYQLNAKQWCSPSLSIEIELYSLLRYEQIEQTLCKQIQWIRYCDHYGPIKIADKHQFIWPITNVKTKTIGHCLQQLRSHMVRLKNGTEIIENLIEKCDEKILMKYEQKIHLIKFTSEDNCCAIYELFDCLEQSIHKVCSGNEQQDWLDYQQRIIGKISTMSLCRLYPYNTNEMDRCLHRKPDNHHHHHHDDSTKENLRKLIKQIASITLIIILLIITSIIFIWYKQRCKRQNDDQDELI</sequence>
<name>A0A6P6XY49_DERPT</name>
<keyword evidence="1" id="KW-0472">Membrane</keyword>
<reference evidence="3" key="1">
    <citation type="submission" date="2025-08" db="UniProtKB">
        <authorList>
            <consortium name="RefSeq"/>
        </authorList>
    </citation>
    <scope>IDENTIFICATION</scope>
    <source>
        <strain evidence="3">Airmid</strain>
    </source>
</reference>
<feature type="transmembrane region" description="Helical" evidence="1">
    <location>
        <begin position="282"/>
        <end position="302"/>
    </location>
</feature>
<evidence type="ECO:0000313" key="2">
    <source>
        <dbReference type="Proteomes" id="UP000515146"/>
    </source>
</evidence>